<keyword evidence="2" id="KW-1185">Reference proteome</keyword>
<comment type="caution">
    <text evidence="1">The sequence shown here is derived from an EMBL/GenBank/DDBJ whole genome shotgun (WGS) entry which is preliminary data.</text>
</comment>
<accession>A0A7J8FI57</accession>
<proteinExistence type="predicted"/>
<gene>
    <name evidence="1" type="ORF">HJG63_011905</name>
</gene>
<dbReference type="Proteomes" id="UP000593571">
    <property type="component" value="Unassembled WGS sequence"/>
</dbReference>
<name>A0A7J8FI57_ROUAE</name>
<reference evidence="1 2" key="1">
    <citation type="journal article" date="2020" name="Nature">
        <title>Six reference-quality genomes reveal evolution of bat adaptations.</title>
        <authorList>
            <person name="Jebb D."/>
            <person name="Huang Z."/>
            <person name="Pippel M."/>
            <person name="Hughes G.M."/>
            <person name="Lavrichenko K."/>
            <person name="Devanna P."/>
            <person name="Winkler S."/>
            <person name="Jermiin L.S."/>
            <person name="Skirmuntt E.C."/>
            <person name="Katzourakis A."/>
            <person name="Burkitt-Gray L."/>
            <person name="Ray D.A."/>
            <person name="Sullivan K.A.M."/>
            <person name="Roscito J.G."/>
            <person name="Kirilenko B.M."/>
            <person name="Davalos L.M."/>
            <person name="Corthals A.P."/>
            <person name="Power M.L."/>
            <person name="Jones G."/>
            <person name="Ransome R.D."/>
            <person name="Dechmann D.K.N."/>
            <person name="Locatelli A.G."/>
            <person name="Puechmaille S.J."/>
            <person name="Fedrigo O."/>
            <person name="Jarvis E.D."/>
            <person name="Hiller M."/>
            <person name="Vernes S.C."/>
            <person name="Myers E.W."/>
            <person name="Teeling E.C."/>
        </authorList>
    </citation>
    <scope>NUCLEOTIDE SEQUENCE [LARGE SCALE GENOMIC DNA]</scope>
    <source>
        <strain evidence="1">MRouAeg1</strain>
        <tissue evidence="1">Muscle</tissue>
    </source>
</reference>
<organism evidence="1 2">
    <name type="scientific">Rousettus aegyptiacus</name>
    <name type="common">Egyptian fruit bat</name>
    <name type="synonym">Pteropus aegyptiacus</name>
    <dbReference type="NCBI Taxonomy" id="9407"/>
    <lineage>
        <taxon>Eukaryota</taxon>
        <taxon>Metazoa</taxon>
        <taxon>Chordata</taxon>
        <taxon>Craniata</taxon>
        <taxon>Vertebrata</taxon>
        <taxon>Euteleostomi</taxon>
        <taxon>Mammalia</taxon>
        <taxon>Eutheria</taxon>
        <taxon>Laurasiatheria</taxon>
        <taxon>Chiroptera</taxon>
        <taxon>Yinpterochiroptera</taxon>
        <taxon>Pteropodoidea</taxon>
        <taxon>Pteropodidae</taxon>
        <taxon>Rousettinae</taxon>
        <taxon>Rousettus</taxon>
    </lineage>
</organism>
<dbReference type="EMBL" id="JACASE010000007">
    <property type="protein sequence ID" value="KAF6447444.1"/>
    <property type="molecule type" value="Genomic_DNA"/>
</dbReference>
<sequence>MKTDRRGLRWVELKSGARRLPAGSALGGRAARAQPGAARCPPLEERDSKMGRIFDPFQPLVGAATCSSLPFLLAWCHQPVAHTMEKVMGALEFSRGMLCRTHATSDLFGACLPQDCMPCCLPAQTRAHTSHNTCTYVVLLSPSGRSGLATESSVGGRSALFHLTSW</sequence>
<dbReference type="AlphaFoldDB" id="A0A7J8FI57"/>
<evidence type="ECO:0000313" key="1">
    <source>
        <dbReference type="EMBL" id="KAF6447444.1"/>
    </source>
</evidence>
<protein>
    <submittedName>
        <fullName evidence="1">Uncharacterized protein</fullName>
    </submittedName>
</protein>
<evidence type="ECO:0000313" key="2">
    <source>
        <dbReference type="Proteomes" id="UP000593571"/>
    </source>
</evidence>